<organism evidence="4">
    <name type="scientific">Schaalia odontolytica</name>
    <dbReference type="NCBI Taxonomy" id="1660"/>
    <lineage>
        <taxon>Bacteria</taxon>
        <taxon>Bacillati</taxon>
        <taxon>Actinomycetota</taxon>
        <taxon>Actinomycetes</taxon>
        <taxon>Actinomycetales</taxon>
        <taxon>Actinomycetaceae</taxon>
        <taxon>Schaalia</taxon>
    </lineage>
</organism>
<dbReference type="EMBL" id="CACRSM010000002">
    <property type="protein sequence ID" value="VYS87273.1"/>
    <property type="molecule type" value="Genomic_DNA"/>
</dbReference>
<dbReference type="InterPro" id="IPR000914">
    <property type="entry name" value="SBP_5_dom"/>
</dbReference>
<dbReference type="PIRSF" id="PIRSF002741">
    <property type="entry name" value="MppA"/>
    <property type="match status" value="1"/>
</dbReference>
<sequence length="528" mass="57327">MNLKRSWLAVPAVLGLALTACSSGSTGSSDNFVTVNGSEPQNPLIPANTNETGGGRIVSSIFSSPAYYAADGSTQLDAAESITPNADNTEWTIKLRHDGKFSDGTPVLAKNFVEAWKMATKENLGSASFFADVIGTDDDGAGDMEGGLQIIDDYTFVVKLKGPESDFMKRLGYTAYSPLPDSTLADPKKGGEHPVGNGPYMPKGEDAWQHSKQIDLAVNPNYSGPRTAKNNGVRIVFYQSLDAAYADLSADNLDVLDGVPSSAFSSYQQELSGRTANQPAAVIQYITIPERLEHFSGEEGKLRRKAISMSIDRDSIVKTVFSGTRTPAKDFTSPAIDGYKEGLKGSEVLEYNPTKAKELWEQANAISPWSGKFLLSYNSDGGHQQWVDATCNSIKNTLGIEAEGDAYADFKSLLGDMKAGTTKGAFRQGWQGDYPSLYNFLFPTYSSSASSNYSGWKSSQFDKYLSDSLSASPTEALDLQYKAEELLFEDMPVIPTWYANTNGAWSNKVSNVQFTWNSTVNYFAITKN</sequence>
<dbReference type="GO" id="GO:0043190">
    <property type="term" value="C:ATP-binding cassette (ABC) transporter complex"/>
    <property type="evidence" value="ECO:0007669"/>
    <property type="project" value="InterPro"/>
</dbReference>
<dbReference type="CDD" id="cd00995">
    <property type="entry name" value="PBP2_NikA_DppA_OppA_like"/>
    <property type="match status" value="1"/>
</dbReference>
<feature type="region of interest" description="Disordered" evidence="1">
    <location>
        <begin position="182"/>
        <end position="206"/>
    </location>
</feature>
<gene>
    <name evidence="4" type="primary">oppA_1</name>
    <name evidence="4" type="ORF">AOLFYP35_00648</name>
</gene>
<feature type="signal peptide" evidence="2">
    <location>
        <begin position="1"/>
        <end position="22"/>
    </location>
</feature>
<name>A0A6N2S0R7_9ACTO</name>
<protein>
    <submittedName>
        <fullName evidence="4">Oligopeptide-binding protein OppA</fullName>
    </submittedName>
</protein>
<dbReference type="PANTHER" id="PTHR30290:SF83">
    <property type="entry name" value="ABC TRANSPORTER SUBSTRATE-BINDING PROTEIN"/>
    <property type="match status" value="1"/>
</dbReference>
<keyword evidence="2" id="KW-0732">Signal</keyword>
<dbReference type="SUPFAM" id="SSF53850">
    <property type="entry name" value="Periplasmic binding protein-like II"/>
    <property type="match status" value="1"/>
</dbReference>
<proteinExistence type="predicted"/>
<dbReference type="InterPro" id="IPR039424">
    <property type="entry name" value="SBP_5"/>
</dbReference>
<accession>A0A6N2S0R7</accession>
<dbReference type="Gene3D" id="3.90.76.10">
    <property type="entry name" value="Dipeptide-binding Protein, Domain 1"/>
    <property type="match status" value="1"/>
</dbReference>
<dbReference type="GO" id="GO:1904680">
    <property type="term" value="F:peptide transmembrane transporter activity"/>
    <property type="evidence" value="ECO:0007669"/>
    <property type="project" value="TreeGrafter"/>
</dbReference>
<dbReference type="PANTHER" id="PTHR30290">
    <property type="entry name" value="PERIPLASMIC BINDING COMPONENT OF ABC TRANSPORTER"/>
    <property type="match status" value="1"/>
</dbReference>
<dbReference type="Gene3D" id="3.40.190.10">
    <property type="entry name" value="Periplasmic binding protein-like II"/>
    <property type="match status" value="1"/>
</dbReference>
<reference evidence="4" key="1">
    <citation type="submission" date="2019-11" db="EMBL/GenBank/DDBJ databases">
        <authorList>
            <person name="Feng L."/>
        </authorList>
    </citation>
    <scope>NUCLEOTIDE SEQUENCE</scope>
    <source>
        <strain evidence="4">AodontolyticusLFYP35</strain>
    </source>
</reference>
<evidence type="ECO:0000256" key="2">
    <source>
        <dbReference type="SAM" id="SignalP"/>
    </source>
</evidence>
<evidence type="ECO:0000259" key="3">
    <source>
        <dbReference type="Pfam" id="PF00496"/>
    </source>
</evidence>
<feature type="domain" description="Solute-binding protein family 5" evidence="3">
    <location>
        <begin position="77"/>
        <end position="451"/>
    </location>
</feature>
<dbReference type="GO" id="GO:0015833">
    <property type="term" value="P:peptide transport"/>
    <property type="evidence" value="ECO:0007669"/>
    <property type="project" value="TreeGrafter"/>
</dbReference>
<feature type="region of interest" description="Disordered" evidence="1">
    <location>
        <begin position="31"/>
        <end position="51"/>
    </location>
</feature>
<dbReference type="GO" id="GO:0042597">
    <property type="term" value="C:periplasmic space"/>
    <property type="evidence" value="ECO:0007669"/>
    <property type="project" value="UniProtKB-ARBA"/>
</dbReference>
<dbReference type="Pfam" id="PF00496">
    <property type="entry name" value="SBP_bac_5"/>
    <property type="match status" value="1"/>
</dbReference>
<dbReference type="InterPro" id="IPR030678">
    <property type="entry name" value="Peptide/Ni-bd"/>
</dbReference>
<dbReference type="Gene3D" id="3.10.105.10">
    <property type="entry name" value="Dipeptide-binding Protein, Domain 3"/>
    <property type="match status" value="1"/>
</dbReference>
<evidence type="ECO:0000313" key="4">
    <source>
        <dbReference type="EMBL" id="VYS87273.1"/>
    </source>
</evidence>
<feature type="chain" id="PRO_5039436648" evidence="2">
    <location>
        <begin position="23"/>
        <end position="528"/>
    </location>
</feature>
<evidence type="ECO:0000256" key="1">
    <source>
        <dbReference type="SAM" id="MobiDB-lite"/>
    </source>
</evidence>
<dbReference type="PROSITE" id="PS51257">
    <property type="entry name" value="PROKAR_LIPOPROTEIN"/>
    <property type="match status" value="1"/>
</dbReference>
<dbReference type="AlphaFoldDB" id="A0A6N2S0R7"/>